<accession>A0A7S2RRD9</accession>
<proteinExistence type="inferred from homology"/>
<dbReference type="GO" id="GO:0030687">
    <property type="term" value="C:preribosome, large subunit precursor"/>
    <property type="evidence" value="ECO:0007669"/>
    <property type="project" value="UniProtKB-UniRule"/>
</dbReference>
<protein>
    <recommendedName>
        <fullName evidence="6">Ribosome biogenesis protein WDR12 homolog</fullName>
    </recommendedName>
</protein>
<evidence type="ECO:0000256" key="8">
    <source>
        <dbReference type="SAM" id="MobiDB-lite"/>
    </source>
</evidence>
<keyword evidence="4" id="KW-0677">Repeat</keyword>
<dbReference type="PROSITE" id="PS50082">
    <property type="entry name" value="WD_REPEATS_2"/>
    <property type="match status" value="3"/>
</dbReference>
<feature type="repeat" description="WD" evidence="7">
    <location>
        <begin position="339"/>
        <end position="367"/>
    </location>
</feature>
<comment type="function">
    <text evidence="6">Required for maturation of ribosomal RNAs and formation of the large ribosomal subunit.</text>
</comment>
<dbReference type="InterPro" id="IPR028599">
    <property type="entry name" value="WDR12/Ytm1"/>
</dbReference>
<dbReference type="GO" id="GO:0005730">
    <property type="term" value="C:nucleolus"/>
    <property type="evidence" value="ECO:0007669"/>
    <property type="project" value="UniProtKB-SubCell"/>
</dbReference>
<dbReference type="SUPFAM" id="SSF50978">
    <property type="entry name" value="WD40 repeat-like"/>
    <property type="match status" value="1"/>
</dbReference>
<sequence>MSSDEEMVGSSGSESEEQIRVSFVTKHDEYRVTETSIAVPGGLGRLGLSKVVNHLLDTKKPVPFDFLVVEKDVLVRASLEQQLSELGVSTETVVKLEYAPAVQEPELNAESEWPDWISCVDGRRSVSGRDVVVSGCYDGTVQVSSLVNQKSLVLADTIQAHRYAVKSVCQFSDKYFVTASKDGTAKLYQLDIKTPSSSTKKLKVDVTEKTVLKGHAGSVESVDAIEVGSHAIVASGGWDHAVCIWKTSLDNGNETDGDGEQVGQKTKMRKTGENGVKHGSSQELEPATVFSEHTDNVSGVCWAKENSATLYTGSWDHSIRVWDVPTEKCTIHLPGNKVVTGISYSERKQLIASGSADHVIRLWDVRTTGDSIVKMQLRSHKGWVSSVKWCPSNENILVSSSHDHTIKIWDIRSNIPLHTLAPHTNKVLTVDWNCEGNMLFSGGADSMLRAHHLPVL</sequence>
<dbReference type="GO" id="GO:0043021">
    <property type="term" value="F:ribonucleoprotein complex binding"/>
    <property type="evidence" value="ECO:0007669"/>
    <property type="project" value="UniProtKB-UniRule"/>
</dbReference>
<dbReference type="HAMAP" id="MF_03029">
    <property type="entry name" value="WDR12"/>
    <property type="match status" value="1"/>
</dbReference>
<dbReference type="InterPro" id="IPR012972">
    <property type="entry name" value="NLE"/>
</dbReference>
<feature type="repeat" description="WD" evidence="7">
    <location>
        <begin position="290"/>
        <end position="332"/>
    </location>
</feature>
<feature type="region of interest" description="Disordered" evidence="8">
    <location>
        <begin position="253"/>
        <end position="283"/>
    </location>
</feature>
<dbReference type="InterPro" id="IPR001680">
    <property type="entry name" value="WD40_rpt"/>
</dbReference>
<evidence type="ECO:0000256" key="5">
    <source>
        <dbReference type="ARBA" id="ARBA00023242"/>
    </source>
</evidence>
<feature type="domain" description="NLE" evidence="9">
    <location>
        <begin position="19"/>
        <end position="81"/>
    </location>
</feature>
<dbReference type="EMBL" id="HBHK01009989">
    <property type="protein sequence ID" value="CAD9678654.1"/>
    <property type="molecule type" value="Transcribed_RNA"/>
</dbReference>
<evidence type="ECO:0000256" key="2">
    <source>
        <dbReference type="ARBA" id="ARBA00022552"/>
    </source>
</evidence>
<dbReference type="GO" id="GO:0005654">
    <property type="term" value="C:nucleoplasm"/>
    <property type="evidence" value="ECO:0007669"/>
    <property type="project" value="UniProtKB-SubCell"/>
</dbReference>
<evidence type="ECO:0000256" key="3">
    <source>
        <dbReference type="ARBA" id="ARBA00022574"/>
    </source>
</evidence>
<dbReference type="Pfam" id="PF08154">
    <property type="entry name" value="NLE"/>
    <property type="match status" value="1"/>
</dbReference>
<evidence type="ECO:0000313" key="11">
    <source>
        <dbReference type="EMBL" id="CAD9678657.1"/>
    </source>
</evidence>
<dbReference type="InterPro" id="IPR015943">
    <property type="entry name" value="WD40/YVTN_repeat-like_dom_sf"/>
</dbReference>
<dbReference type="GO" id="GO:0000463">
    <property type="term" value="P:maturation of LSU-rRNA from tricistronic rRNA transcript (SSU-rRNA, 5.8S rRNA, LSU-rRNA)"/>
    <property type="evidence" value="ECO:0007669"/>
    <property type="project" value="UniProtKB-UniRule"/>
</dbReference>
<dbReference type="InterPro" id="IPR020472">
    <property type="entry name" value="WD40_PAC1"/>
</dbReference>
<dbReference type="PROSITE" id="PS00678">
    <property type="entry name" value="WD_REPEATS_1"/>
    <property type="match status" value="3"/>
</dbReference>
<feature type="repeat" description="WD" evidence="7">
    <location>
        <begin position="377"/>
        <end position="419"/>
    </location>
</feature>
<dbReference type="PRINTS" id="PR00320">
    <property type="entry name" value="GPROTEINBRPT"/>
</dbReference>
<evidence type="ECO:0000256" key="1">
    <source>
        <dbReference type="ARBA" id="ARBA00022517"/>
    </source>
</evidence>
<evidence type="ECO:0000259" key="9">
    <source>
        <dbReference type="Pfam" id="PF08154"/>
    </source>
</evidence>
<dbReference type="Pfam" id="PF00400">
    <property type="entry name" value="WD40"/>
    <property type="match status" value="6"/>
</dbReference>
<dbReference type="PANTHER" id="PTHR19855">
    <property type="entry name" value="WD40 REPEAT PROTEIN 12, 37"/>
    <property type="match status" value="1"/>
</dbReference>
<dbReference type="PANTHER" id="PTHR19855:SF11">
    <property type="entry name" value="RIBOSOME BIOGENESIS PROTEIN WDR12"/>
    <property type="match status" value="1"/>
</dbReference>
<organism evidence="11">
    <name type="scientific">Mucochytrium quahogii</name>
    <dbReference type="NCBI Taxonomy" id="96639"/>
    <lineage>
        <taxon>Eukaryota</taxon>
        <taxon>Sar</taxon>
        <taxon>Stramenopiles</taxon>
        <taxon>Bigyra</taxon>
        <taxon>Labyrinthulomycetes</taxon>
        <taxon>Thraustochytrida</taxon>
        <taxon>Thraustochytriidae</taxon>
        <taxon>Mucochytrium</taxon>
    </lineage>
</organism>
<keyword evidence="2 6" id="KW-0698">rRNA processing</keyword>
<evidence type="ECO:0000256" key="6">
    <source>
        <dbReference type="HAMAP-Rule" id="MF_03029"/>
    </source>
</evidence>
<dbReference type="PROSITE" id="PS50294">
    <property type="entry name" value="WD_REPEATS_REGION"/>
    <property type="match status" value="3"/>
</dbReference>
<comment type="subcellular location">
    <subcellularLocation>
        <location evidence="6">Nucleus</location>
        <location evidence="6">Nucleolus</location>
    </subcellularLocation>
    <subcellularLocation>
        <location evidence="6">Nucleus</location>
        <location evidence="6">Nucleoplasm</location>
    </subcellularLocation>
</comment>
<keyword evidence="1 6" id="KW-0690">Ribosome biogenesis</keyword>
<keyword evidence="5 6" id="KW-0539">Nucleus</keyword>
<dbReference type="InterPro" id="IPR036322">
    <property type="entry name" value="WD40_repeat_dom_sf"/>
</dbReference>
<dbReference type="Gene3D" id="2.130.10.10">
    <property type="entry name" value="YVTN repeat-like/Quinoprotein amine dehydrogenase"/>
    <property type="match status" value="3"/>
</dbReference>
<dbReference type="CDD" id="cd00200">
    <property type="entry name" value="WD40"/>
    <property type="match status" value="1"/>
</dbReference>
<evidence type="ECO:0000256" key="7">
    <source>
        <dbReference type="PROSITE-ProRule" id="PRU00221"/>
    </source>
</evidence>
<name>A0A7S2RRD9_9STRA</name>
<comment type="similarity">
    <text evidence="6">Belongs to the WD repeat WDR12/YTM1 family.</text>
</comment>
<dbReference type="InterPro" id="IPR019775">
    <property type="entry name" value="WD40_repeat_CS"/>
</dbReference>
<evidence type="ECO:0000313" key="10">
    <source>
        <dbReference type="EMBL" id="CAD9678654.1"/>
    </source>
</evidence>
<gene>
    <name evidence="10" type="ORF">QSP1433_LOCUS6264</name>
    <name evidence="11" type="ORF">QSP1433_LOCUS6265</name>
</gene>
<dbReference type="GO" id="GO:0000466">
    <property type="term" value="P:maturation of 5.8S rRNA from tricistronic rRNA transcript (SSU-rRNA, 5.8S rRNA, LSU-rRNA)"/>
    <property type="evidence" value="ECO:0007669"/>
    <property type="project" value="UniProtKB-UniRule"/>
</dbReference>
<evidence type="ECO:0000256" key="4">
    <source>
        <dbReference type="ARBA" id="ARBA00022737"/>
    </source>
</evidence>
<dbReference type="AlphaFoldDB" id="A0A7S2RRD9"/>
<dbReference type="EMBL" id="HBHK01009990">
    <property type="protein sequence ID" value="CAD9678657.1"/>
    <property type="molecule type" value="Transcribed_RNA"/>
</dbReference>
<keyword evidence="3 7" id="KW-0853">WD repeat</keyword>
<dbReference type="SMART" id="SM00320">
    <property type="entry name" value="WD40"/>
    <property type="match status" value="6"/>
</dbReference>
<reference evidence="11" key="1">
    <citation type="submission" date="2021-01" db="EMBL/GenBank/DDBJ databases">
        <authorList>
            <person name="Corre E."/>
            <person name="Pelletier E."/>
            <person name="Niang G."/>
            <person name="Scheremetjew M."/>
            <person name="Finn R."/>
            <person name="Kale V."/>
            <person name="Holt S."/>
            <person name="Cochrane G."/>
            <person name="Meng A."/>
            <person name="Brown T."/>
            <person name="Cohen L."/>
        </authorList>
    </citation>
    <scope>NUCLEOTIDE SEQUENCE</scope>
    <source>
        <strain evidence="11">NY070348D</strain>
    </source>
</reference>